<sequence>KIKTKKLFFLIKIIEYSLKNPPITKTIGIFVSSQGVLEKRNFSPIILEMIAQTNKHKIVIPNKR</sequence>
<accession>X1KCW1</accession>
<protein>
    <submittedName>
        <fullName evidence="1">Uncharacterized protein</fullName>
    </submittedName>
</protein>
<name>X1KCW1_9ZZZZ</name>
<reference evidence="1" key="1">
    <citation type="journal article" date="2014" name="Front. Microbiol.">
        <title>High frequency of phylogenetically diverse reductive dehalogenase-homologous genes in deep subseafloor sedimentary metagenomes.</title>
        <authorList>
            <person name="Kawai M."/>
            <person name="Futagami T."/>
            <person name="Toyoda A."/>
            <person name="Takaki Y."/>
            <person name="Nishi S."/>
            <person name="Hori S."/>
            <person name="Arai W."/>
            <person name="Tsubouchi T."/>
            <person name="Morono Y."/>
            <person name="Uchiyama I."/>
            <person name="Ito T."/>
            <person name="Fujiyama A."/>
            <person name="Inagaki F."/>
            <person name="Takami H."/>
        </authorList>
    </citation>
    <scope>NUCLEOTIDE SEQUENCE</scope>
    <source>
        <strain evidence="1">Expedition CK06-06</strain>
    </source>
</reference>
<evidence type="ECO:0000313" key="1">
    <source>
        <dbReference type="EMBL" id="GAI04887.1"/>
    </source>
</evidence>
<organism evidence="1">
    <name type="scientific">marine sediment metagenome</name>
    <dbReference type="NCBI Taxonomy" id="412755"/>
    <lineage>
        <taxon>unclassified sequences</taxon>
        <taxon>metagenomes</taxon>
        <taxon>ecological metagenomes</taxon>
    </lineage>
</organism>
<gene>
    <name evidence="1" type="ORF">S06H3_19291</name>
</gene>
<proteinExistence type="predicted"/>
<dbReference type="AlphaFoldDB" id="X1KCW1"/>
<dbReference type="EMBL" id="BARV01009861">
    <property type="protein sequence ID" value="GAI04887.1"/>
    <property type="molecule type" value="Genomic_DNA"/>
</dbReference>
<feature type="non-terminal residue" evidence="1">
    <location>
        <position position="1"/>
    </location>
</feature>
<comment type="caution">
    <text evidence="1">The sequence shown here is derived from an EMBL/GenBank/DDBJ whole genome shotgun (WGS) entry which is preliminary data.</text>
</comment>